<comment type="function">
    <text evidence="4">Responsible for synthesis of pseudouridine from uracil.</text>
</comment>
<evidence type="ECO:0000259" key="5">
    <source>
        <dbReference type="Pfam" id="PF00849"/>
    </source>
</evidence>
<dbReference type="InterPro" id="IPR020103">
    <property type="entry name" value="PsdUridine_synth_cat_dom_sf"/>
</dbReference>
<feature type="active site" evidence="3">
    <location>
        <position position="60"/>
    </location>
</feature>
<organism evidence="6 7">
    <name type="scientific">Candidatus Giovannonibacteria bacterium GW2011_GWF2_42_19</name>
    <dbReference type="NCBI Taxonomy" id="1618659"/>
    <lineage>
        <taxon>Bacteria</taxon>
        <taxon>Candidatus Giovannoniibacteriota</taxon>
    </lineage>
</organism>
<reference evidence="6 7" key="1">
    <citation type="journal article" date="2015" name="Nature">
        <title>rRNA introns, odd ribosomes, and small enigmatic genomes across a large radiation of phyla.</title>
        <authorList>
            <person name="Brown C.T."/>
            <person name="Hug L.A."/>
            <person name="Thomas B.C."/>
            <person name="Sharon I."/>
            <person name="Castelle C.J."/>
            <person name="Singh A."/>
            <person name="Wilkins M.J."/>
            <person name="Williams K.H."/>
            <person name="Banfield J.F."/>
        </authorList>
    </citation>
    <scope>NUCLEOTIDE SEQUENCE [LARGE SCALE GENOMIC DNA]</scope>
</reference>
<dbReference type="CDD" id="cd02869">
    <property type="entry name" value="PseudoU_synth_RluA_like"/>
    <property type="match status" value="1"/>
</dbReference>
<protein>
    <recommendedName>
        <fullName evidence="4">Pseudouridine synthase</fullName>
        <ecNumber evidence="4">5.4.99.-</ecNumber>
    </recommendedName>
</protein>
<evidence type="ECO:0000256" key="2">
    <source>
        <dbReference type="ARBA" id="ARBA00023235"/>
    </source>
</evidence>
<comment type="catalytic activity">
    <reaction evidence="4">
        <text>a uridine in RNA = a pseudouridine in RNA</text>
        <dbReference type="Rhea" id="RHEA:48348"/>
        <dbReference type="Rhea" id="RHEA-COMP:12068"/>
        <dbReference type="Rhea" id="RHEA-COMP:12069"/>
        <dbReference type="ChEBI" id="CHEBI:65314"/>
        <dbReference type="ChEBI" id="CHEBI:65315"/>
    </reaction>
</comment>
<dbReference type="InterPro" id="IPR006225">
    <property type="entry name" value="PsdUridine_synth_RluC/D"/>
</dbReference>
<dbReference type="GO" id="GO:0003723">
    <property type="term" value="F:RNA binding"/>
    <property type="evidence" value="ECO:0007669"/>
    <property type="project" value="InterPro"/>
</dbReference>
<dbReference type="Pfam" id="PF00849">
    <property type="entry name" value="PseudoU_synth_2"/>
    <property type="match status" value="1"/>
</dbReference>
<evidence type="ECO:0000256" key="3">
    <source>
        <dbReference type="PIRSR" id="PIRSR606225-1"/>
    </source>
</evidence>
<accession>A0A0G1BQM5</accession>
<dbReference type="InterPro" id="IPR006224">
    <property type="entry name" value="PsdUridine_synth_RluA-like_CS"/>
</dbReference>
<evidence type="ECO:0000256" key="1">
    <source>
        <dbReference type="ARBA" id="ARBA00010876"/>
    </source>
</evidence>
<dbReference type="GO" id="GO:0000455">
    <property type="term" value="P:enzyme-directed rRNA pseudouridine synthesis"/>
    <property type="evidence" value="ECO:0007669"/>
    <property type="project" value="TreeGrafter"/>
</dbReference>
<dbReference type="EC" id="5.4.99.-" evidence="4"/>
<dbReference type="NCBIfam" id="TIGR00005">
    <property type="entry name" value="rluA_subfam"/>
    <property type="match status" value="1"/>
</dbReference>
<dbReference type="InterPro" id="IPR006145">
    <property type="entry name" value="PsdUridine_synth_RsuA/RluA"/>
</dbReference>
<feature type="domain" description="Pseudouridine synthase RsuA/RluA-like" evidence="5">
    <location>
        <begin position="9"/>
        <end position="168"/>
    </location>
</feature>
<dbReference type="Proteomes" id="UP000034036">
    <property type="component" value="Unassembled WGS sequence"/>
</dbReference>
<dbReference type="GO" id="GO:0140098">
    <property type="term" value="F:catalytic activity, acting on RNA"/>
    <property type="evidence" value="ECO:0007669"/>
    <property type="project" value="UniProtKB-ARBA"/>
</dbReference>
<keyword evidence="2 4" id="KW-0413">Isomerase</keyword>
<comment type="caution">
    <text evidence="6">The sequence shown here is derived from an EMBL/GenBank/DDBJ whole genome shotgun (WGS) entry which is preliminary data.</text>
</comment>
<dbReference type="STRING" id="1618659.UV11_C0007G0012"/>
<dbReference type="PROSITE" id="PS01129">
    <property type="entry name" value="PSI_RLU"/>
    <property type="match status" value="1"/>
</dbReference>
<proteinExistence type="inferred from homology"/>
<sequence length="242" mass="27411">MEIIYEDDNILAINKPAGVVVHRDSHHESGTLVDEILEKYPEIKGVGDDSERPGIVHRLDKDTSGIILIAKNQLAFEFLKKQFQERKIEKYYRVLVVGEVKDREGIIDLPIGRSFVNPTKRVARGKMRGKIREARTKYGVLNKFEGFTYLEASPKTGRTHQIRSHFAAIDHPVVCDKLYAGKRFICPAGLKRHFLHASSIEFCLPSGVSEKEGHRIKLEAEIPEDLRQVLQELGKGDKNSGL</sequence>
<evidence type="ECO:0000256" key="4">
    <source>
        <dbReference type="RuleBase" id="RU362028"/>
    </source>
</evidence>
<dbReference type="AlphaFoldDB" id="A0A0G1BQM5"/>
<dbReference type="PATRIC" id="fig|1618659.3.peg.295"/>
<gene>
    <name evidence="6" type="ORF">UV11_C0007G0012</name>
</gene>
<dbReference type="SUPFAM" id="SSF55120">
    <property type="entry name" value="Pseudouridine synthase"/>
    <property type="match status" value="1"/>
</dbReference>
<dbReference type="PANTHER" id="PTHR21600:SF44">
    <property type="entry name" value="RIBOSOMAL LARGE SUBUNIT PSEUDOURIDINE SYNTHASE D"/>
    <property type="match status" value="1"/>
</dbReference>
<dbReference type="GO" id="GO:0009982">
    <property type="term" value="F:pseudouridine synthase activity"/>
    <property type="evidence" value="ECO:0007669"/>
    <property type="project" value="InterPro"/>
</dbReference>
<evidence type="ECO:0000313" key="6">
    <source>
        <dbReference type="EMBL" id="KKS48556.1"/>
    </source>
</evidence>
<name>A0A0G1BQM5_9BACT</name>
<dbReference type="EMBL" id="LCDF01000007">
    <property type="protein sequence ID" value="KKS48556.1"/>
    <property type="molecule type" value="Genomic_DNA"/>
</dbReference>
<dbReference type="Gene3D" id="3.30.2350.10">
    <property type="entry name" value="Pseudouridine synthase"/>
    <property type="match status" value="1"/>
</dbReference>
<dbReference type="InterPro" id="IPR050188">
    <property type="entry name" value="RluA_PseudoU_synthase"/>
</dbReference>
<evidence type="ECO:0000313" key="7">
    <source>
        <dbReference type="Proteomes" id="UP000034036"/>
    </source>
</evidence>
<dbReference type="PANTHER" id="PTHR21600">
    <property type="entry name" value="MITOCHONDRIAL RNA PSEUDOURIDINE SYNTHASE"/>
    <property type="match status" value="1"/>
</dbReference>
<comment type="similarity">
    <text evidence="1 4">Belongs to the pseudouridine synthase RluA family.</text>
</comment>